<dbReference type="PANTHER" id="PTHR43289">
    <property type="entry name" value="MITOGEN-ACTIVATED PROTEIN KINASE KINASE KINASE 20-RELATED"/>
    <property type="match status" value="1"/>
</dbReference>
<name>A0ABP8DEJ9_9ACTN</name>
<dbReference type="PROSITE" id="PS50011">
    <property type="entry name" value="PROTEIN_KINASE_DOM"/>
    <property type="match status" value="1"/>
</dbReference>
<evidence type="ECO:0000256" key="4">
    <source>
        <dbReference type="ARBA" id="ARBA00022840"/>
    </source>
</evidence>
<evidence type="ECO:0000256" key="6">
    <source>
        <dbReference type="SAM" id="MobiDB-lite"/>
    </source>
</evidence>
<evidence type="ECO:0000259" key="7">
    <source>
        <dbReference type="PROSITE" id="PS50011"/>
    </source>
</evidence>
<gene>
    <name evidence="8" type="ORF">GCM10022255_057060</name>
</gene>
<organism evidence="8 9">
    <name type="scientific">Dactylosporangium darangshiense</name>
    <dbReference type="NCBI Taxonomy" id="579108"/>
    <lineage>
        <taxon>Bacteria</taxon>
        <taxon>Bacillati</taxon>
        <taxon>Actinomycetota</taxon>
        <taxon>Actinomycetes</taxon>
        <taxon>Micromonosporales</taxon>
        <taxon>Micromonosporaceae</taxon>
        <taxon>Dactylosporangium</taxon>
    </lineage>
</organism>
<dbReference type="Proteomes" id="UP001500620">
    <property type="component" value="Unassembled WGS sequence"/>
</dbReference>
<feature type="binding site" evidence="5">
    <location>
        <position position="52"/>
    </location>
    <ligand>
        <name>ATP</name>
        <dbReference type="ChEBI" id="CHEBI:30616"/>
    </ligand>
</feature>
<dbReference type="InterPro" id="IPR017441">
    <property type="entry name" value="Protein_kinase_ATP_BS"/>
</dbReference>
<dbReference type="Pfam" id="PF00069">
    <property type="entry name" value="Pkinase"/>
    <property type="match status" value="1"/>
</dbReference>
<dbReference type="CDD" id="cd14014">
    <property type="entry name" value="STKc_PknB_like"/>
    <property type="match status" value="1"/>
</dbReference>
<keyword evidence="9" id="KW-1185">Reference proteome</keyword>
<reference evidence="9" key="1">
    <citation type="journal article" date="2019" name="Int. J. Syst. Evol. Microbiol.">
        <title>The Global Catalogue of Microorganisms (GCM) 10K type strain sequencing project: providing services to taxonomists for standard genome sequencing and annotation.</title>
        <authorList>
            <consortium name="The Broad Institute Genomics Platform"/>
            <consortium name="The Broad Institute Genome Sequencing Center for Infectious Disease"/>
            <person name="Wu L."/>
            <person name="Ma J."/>
        </authorList>
    </citation>
    <scope>NUCLEOTIDE SEQUENCE [LARGE SCALE GENOMIC DNA]</scope>
    <source>
        <strain evidence="9">JCM 17441</strain>
    </source>
</reference>
<dbReference type="PROSITE" id="PS00107">
    <property type="entry name" value="PROTEIN_KINASE_ATP"/>
    <property type="match status" value="1"/>
</dbReference>
<dbReference type="SMART" id="SM00220">
    <property type="entry name" value="S_TKc"/>
    <property type="match status" value="1"/>
</dbReference>
<feature type="domain" description="Protein kinase" evidence="7">
    <location>
        <begin position="23"/>
        <end position="286"/>
    </location>
</feature>
<evidence type="ECO:0000256" key="1">
    <source>
        <dbReference type="ARBA" id="ARBA00022679"/>
    </source>
</evidence>
<accession>A0ABP8DEJ9</accession>
<feature type="region of interest" description="Disordered" evidence="6">
    <location>
        <begin position="355"/>
        <end position="425"/>
    </location>
</feature>
<evidence type="ECO:0000256" key="2">
    <source>
        <dbReference type="ARBA" id="ARBA00022741"/>
    </source>
</evidence>
<dbReference type="InterPro" id="IPR011009">
    <property type="entry name" value="Kinase-like_dom_sf"/>
</dbReference>
<feature type="compositionally biased region" description="Low complexity" evidence="6">
    <location>
        <begin position="378"/>
        <end position="392"/>
    </location>
</feature>
<evidence type="ECO:0000256" key="5">
    <source>
        <dbReference type="PROSITE-ProRule" id="PRU10141"/>
    </source>
</evidence>
<dbReference type="EMBL" id="BAABAT010000017">
    <property type="protein sequence ID" value="GAA4254014.1"/>
    <property type="molecule type" value="Genomic_DNA"/>
</dbReference>
<evidence type="ECO:0000256" key="3">
    <source>
        <dbReference type="ARBA" id="ARBA00022777"/>
    </source>
</evidence>
<evidence type="ECO:0000313" key="9">
    <source>
        <dbReference type="Proteomes" id="UP001500620"/>
    </source>
</evidence>
<dbReference type="PROSITE" id="PS00108">
    <property type="entry name" value="PROTEIN_KINASE_ST"/>
    <property type="match status" value="1"/>
</dbReference>
<dbReference type="InterPro" id="IPR008271">
    <property type="entry name" value="Ser/Thr_kinase_AS"/>
</dbReference>
<comment type="caution">
    <text evidence="8">The sequence shown here is derived from an EMBL/GenBank/DDBJ whole genome shotgun (WGS) entry which is preliminary data.</text>
</comment>
<dbReference type="Gene3D" id="3.30.200.20">
    <property type="entry name" value="Phosphorylase Kinase, domain 1"/>
    <property type="match status" value="1"/>
</dbReference>
<dbReference type="Gene3D" id="1.10.510.10">
    <property type="entry name" value="Transferase(Phosphotransferase) domain 1"/>
    <property type="match status" value="1"/>
</dbReference>
<proteinExistence type="predicted"/>
<feature type="compositionally biased region" description="Basic and acidic residues" evidence="6">
    <location>
        <begin position="395"/>
        <end position="405"/>
    </location>
</feature>
<dbReference type="PANTHER" id="PTHR43289:SF34">
    <property type="entry name" value="SERINE_THREONINE-PROTEIN KINASE YBDM-RELATED"/>
    <property type="match status" value="1"/>
</dbReference>
<keyword evidence="4 5" id="KW-0067">ATP-binding</keyword>
<evidence type="ECO:0000313" key="8">
    <source>
        <dbReference type="EMBL" id="GAA4254014.1"/>
    </source>
</evidence>
<keyword evidence="1" id="KW-0808">Transferase</keyword>
<protein>
    <recommendedName>
        <fullName evidence="7">Protein kinase domain-containing protein</fullName>
    </recommendedName>
</protein>
<dbReference type="SUPFAM" id="SSF56112">
    <property type="entry name" value="Protein kinase-like (PK-like)"/>
    <property type="match status" value="1"/>
</dbReference>
<keyword evidence="2 5" id="KW-0547">Nucleotide-binding</keyword>
<keyword evidence="3" id="KW-0418">Kinase</keyword>
<dbReference type="InterPro" id="IPR000719">
    <property type="entry name" value="Prot_kinase_dom"/>
</dbReference>
<sequence length="493" mass="50979">MSAAVDWGRLERVDAGQLINGRYQLVERLGEGGMSVVWRADDLVLGREVAVKVLARRLRADAEWRRRIRAEARAVARLSHPNITSVYDYGETDGDAPFVVMELLRGPNLDQRLRSGPLPPAAALRVCAEVAAGLAAAHAEDLVHRDVKPANVMLTPDAAKLLDFGIVGVAGVPDAPGGDLVLGTPAYLAPERLVSDDVTPASDVYAFGLLLYRCVTGRLPWDNETTTQMVMAHMTVTPEPLPELPGIPPDVRELCMSCLAKDPADRPAAVVVAARLARAAGIVPRFSLVLQEPAPDADEHTTRVVAPVARIDGSTPIEPVAQGRRVLAAIGVLAAIAALLVAYTLTRPVAETGVEAGGSPPVGPATGEAGPLGGATTQGGPTVTPSGPGVVPRPAAEDHGNRGEQGDQGNEGNGNGRVATGPSASLSTGGGVVVAACAGHKVAVLQVLPAPGAELVGADLGVHTKAHVEFNRDGRRLRYVVSCPDGSPAVTAA</sequence>